<proteinExistence type="predicted"/>
<protein>
    <recommendedName>
        <fullName evidence="4">Outer membrane lipoprotein-sorting protein</fullName>
    </recommendedName>
</protein>
<evidence type="ECO:0008006" key="4">
    <source>
        <dbReference type="Google" id="ProtNLM"/>
    </source>
</evidence>
<organism evidence="2 3">
    <name type="scientific">Dyella solisilvae</name>
    <dbReference type="NCBI Taxonomy" id="1920168"/>
    <lineage>
        <taxon>Bacteria</taxon>
        <taxon>Pseudomonadati</taxon>
        <taxon>Pseudomonadota</taxon>
        <taxon>Gammaproteobacteria</taxon>
        <taxon>Lysobacterales</taxon>
        <taxon>Rhodanobacteraceae</taxon>
        <taxon>Dyella</taxon>
    </lineage>
</organism>
<keyword evidence="1" id="KW-0732">Signal</keyword>
<dbReference type="AlphaFoldDB" id="A0A370K5V1"/>
<dbReference type="OrthoDB" id="1091975at2"/>
<evidence type="ECO:0000313" key="2">
    <source>
        <dbReference type="EMBL" id="RDI98033.1"/>
    </source>
</evidence>
<feature type="chain" id="PRO_5016819584" description="Outer membrane lipoprotein-sorting protein" evidence="1">
    <location>
        <begin position="23"/>
        <end position="251"/>
    </location>
</feature>
<feature type="signal peptide" evidence="1">
    <location>
        <begin position="1"/>
        <end position="22"/>
    </location>
</feature>
<comment type="caution">
    <text evidence="2">The sequence shown here is derived from an EMBL/GenBank/DDBJ whole genome shotgun (WGS) entry which is preliminary data.</text>
</comment>
<evidence type="ECO:0000313" key="3">
    <source>
        <dbReference type="Proteomes" id="UP000254711"/>
    </source>
</evidence>
<name>A0A370K5V1_9GAMM</name>
<sequence>MNLLGRCFLSVVCLAFVGAAFAGDEGGASVIKQMHAKYQNDWFATTQFAQKTTHYDADGKAHVSQWYERIQVPGKLRIDIGPAEDGNAMILADGQMHTFKQGKQVASDRLVSLAMLLGFDVYRQSPDVTLALLKQEGIDTAKVHEESWQGRPVYVVGADRGDLNAHQFWIDRERLLLARIIQPVKDKPGESADIRFLDYRAQPHGLIAARIDVYQKNLLVMAEEYSDIETDVPLDAAWFDPTKLSTPASGK</sequence>
<evidence type="ECO:0000256" key="1">
    <source>
        <dbReference type="SAM" id="SignalP"/>
    </source>
</evidence>
<accession>A0A370K5V1</accession>
<reference evidence="2 3" key="1">
    <citation type="submission" date="2018-07" db="EMBL/GenBank/DDBJ databases">
        <title>Dyella solisilvae sp. nov., isolated from the pine and broad-leaved mixed forest soil.</title>
        <authorList>
            <person name="Gao Z."/>
            <person name="Qiu L."/>
        </authorList>
    </citation>
    <scope>NUCLEOTIDE SEQUENCE [LARGE SCALE GENOMIC DNA]</scope>
    <source>
        <strain evidence="2 3">DHG54</strain>
    </source>
</reference>
<keyword evidence="3" id="KW-1185">Reference proteome</keyword>
<dbReference type="RefSeq" id="WP_114825550.1">
    <property type="nucleotide sequence ID" value="NZ_QQSY01000003.1"/>
</dbReference>
<dbReference type="EMBL" id="QQSY01000003">
    <property type="protein sequence ID" value="RDI98033.1"/>
    <property type="molecule type" value="Genomic_DNA"/>
</dbReference>
<dbReference type="Proteomes" id="UP000254711">
    <property type="component" value="Unassembled WGS sequence"/>
</dbReference>
<gene>
    <name evidence="2" type="ORF">DVT68_13185</name>
</gene>